<gene>
    <name evidence="2" type="ORF">IAR55_002491</name>
</gene>
<evidence type="ECO:0000313" key="2">
    <source>
        <dbReference type="EMBL" id="KAK8861668.1"/>
    </source>
</evidence>
<dbReference type="RefSeq" id="XP_066804293.1">
    <property type="nucleotide sequence ID" value="XM_066945604.1"/>
</dbReference>
<sequence length="351" mass="40414">MPFRYGSDLENGITFSHVASPASRKASRQIAPVRLLTIVLITFIFIILILRSQLSEFPPFPFTAVYQQQLQSAQSLTSDSLFEDTDRPIVHPKPALPEVYMTLLSSSDIPEYYLSTRLLLYSLSHGPLTRDTERSFVVHVTPRTPLGWIETLRSEGASIEYTDLVTGLPLSRTEARYQDVYTKLAMWNMTQYSRILFLDADHLVLKGLEEIWDDEGGWSESGLGAIGASSNGFAEKADYFSAGFMMLRPDRERYEELLNVRGFNAIWREQNLLNKYYQSGGPQPWGRLDGKYQRIQPTYEHVGQGIHALHEKVWKDRIDPRLRNIWIEKVTEMEKFYKHRANETDALKRSP</sequence>
<evidence type="ECO:0000313" key="3">
    <source>
        <dbReference type="Proteomes" id="UP001388673"/>
    </source>
</evidence>
<proteinExistence type="predicted"/>
<protein>
    <recommendedName>
        <fullName evidence="4">Glycosyltransferase family 8 protein</fullName>
    </recommendedName>
</protein>
<feature type="transmembrane region" description="Helical" evidence="1">
    <location>
        <begin position="33"/>
        <end position="50"/>
    </location>
</feature>
<dbReference type="InterPro" id="IPR002495">
    <property type="entry name" value="Glyco_trans_8"/>
</dbReference>
<keyword evidence="3" id="KW-1185">Reference proteome</keyword>
<keyword evidence="1" id="KW-1133">Transmembrane helix</keyword>
<dbReference type="KEGG" id="kne:92179749"/>
<dbReference type="InterPro" id="IPR050587">
    <property type="entry name" value="GNT1/Glycosyltrans_8"/>
</dbReference>
<accession>A0AAW0Z1L8</accession>
<dbReference type="EMBL" id="JBCAWK010000004">
    <property type="protein sequence ID" value="KAK8861668.1"/>
    <property type="molecule type" value="Genomic_DNA"/>
</dbReference>
<dbReference type="PANTHER" id="PTHR11183">
    <property type="entry name" value="GLYCOGENIN SUBFAMILY MEMBER"/>
    <property type="match status" value="1"/>
</dbReference>
<dbReference type="GeneID" id="92179749"/>
<dbReference type="Proteomes" id="UP001388673">
    <property type="component" value="Unassembled WGS sequence"/>
</dbReference>
<evidence type="ECO:0008006" key="4">
    <source>
        <dbReference type="Google" id="ProtNLM"/>
    </source>
</evidence>
<name>A0AAW0Z1L8_9TREE</name>
<dbReference type="AlphaFoldDB" id="A0AAW0Z1L8"/>
<dbReference type="Gene3D" id="3.90.550.10">
    <property type="entry name" value="Spore Coat Polysaccharide Biosynthesis Protein SpsA, Chain A"/>
    <property type="match status" value="1"/>
</dbReference>
<dbReference type="GO" id="GO:0016757">
    <property type="term" value="F:glycosyltransferase activity"/>
    <property type="evidence" value="ECO:0007669"/>
    <property type="project" value="InterPro"/>
</dbReference>
<reference evidence="2 3" key="1">
    <citation type="journal article" date="2024" name="bioRxiv">
        <title>Comparative genomics of Cryptococcus and Kwoniella reveals pathogenesis evolution and contrasting karyotype dynamics via intercentromeric recombination or chromosome fusion.</title>
        <authorList>
            <person name="Coelho M.A."/>
            <person name="David-Palma M."/>
            <person name="Shea T."/>
            <person name="Bowers K."/>
            <person name="McGinley-Smith S."/>
            <person name="Mohammad A.W."/>
            <person name="Gnirke A."/>
            <person name="Yurkov A.M."/>
            <person name="Nowrousian M."/>
            <person name="Sun S."/>
            <person name="Cuomo C.A."/>
            <person name="Heitman J."/>
        </authorList>
    </citation>
    <scope>NUCLEOTIDE SEQUENCE [LARGE SCALE GENOMIC DNA]</scope>
    <source>
        <strain evidence="2 3">CBS 13917</strain>
    </source>
</reference>
<dbReference type="InterPro" id="IPR029044">
    <property type="entry name" value="Nucleotide-diphossugar_trans"/>
</dbReference>
<dbReference type="SUPFAM" id="SSF53448">
    <property type="entry name" value="Nucleotide-diphospho-sugar transferases"/>
    <property type="match status" value="1"/>
</dbReference>
<dbReference type="Pfam" id="PF01501">
    <property type="entry name" value="Glyco_transf_8"/>
    <property type="match status" value="1"/>
</dbReference>
<organism evidence="2 3">
    <name type="scientific">Kwoniella newhampshirensis</name>
    <dbReference type="NCBI Taxonomy" id="1651941"/>
    <lineage>
        <taxon>Eukaryota</taxon>
        <taxon>Fungi</taxon>
        <taxon>Dikarya</taxon>
        <taxon>Basidiomycota</taxon>
        <taxon>Agaricomycotina</taxon>
        <taxon>Tremellomycetes</taxon>
        <taxon>Tremellales</taxon>
        <taxon>Cryptococcaceae</taxon>
        <taxon>Kwoniella</taxon>
    </lineage>
</organism>
<keyword evidence="1" id="KW-0812">Transmembrane</keyword>
<keyword evidence="1" id="KW-0472">Membrane</keyword>
<comment type="caution">
    <text evidence="2">The sequence shown here is derived from an EMBL/GenBank/DDBJ whole genome shotgun (WGS) entry which is preliminary data.</text>
</comment>
<evidence type="ECO:0000256" key="1">
    <source>
        <dbReference type="SAM" id="Phobius"/>
    </source>
</evidence>